<keyword evidence="3" id="KW-1185">Reference proteome</keyword>
<organism evidence="2">
    <name type="scientific">Longilinea arvoryzae</name>
    <dbReference type="NCBI Taxonomy" id="360412"/>
    <lineage>
        <taxon>Bacteria</taxon>
        <taxon>Bacillati</taxon>
        <taxon>Chloroflexota</taxon>
        <taxon>Anaerolineae</taxon>
        <taxon>Anaerolineales</taxon>
        <taxon>Anaerolineaceae</taxon>
        <taxon>Longilinea</taxon>
    </lineage>
</organism>
<gene>
    <name evidence="2" type="ORF">LARV_01250</name>
</gene>
<dbReference type="Proteomes" id="UP000055060">
    <property type="component" value="Unassembled WGS sequence"/>
</dbReference>
<evidence type="ECO:0000313" key="2">
    <source>
        <dbReference type="EMBL" id="GAP13496.1"/>
    </source>
</evidence>
<dbReference type="EMBL" id="DF967972">
    <property type="protein sequence ID" value="GAP13496.1"/>
    <property type="molecule type" value="Genomic_DNA"/>
</dbReference>
<protein>
    <submittedName>
        <fullName evidence="2">Uncharacterized protein</fullName>
    </submittedName>
</protein>
<dbReference type="AlphaFoldDB" id="A0A0S7BH34"/>
<reference evidence="2" key="1">
    <citation type="submission" date="2015-07" db="EMBL/GenBank/DDBJ databases">
        <title>Draft Genome Sequences of Anaerolinea thermolimosa IMO-1, Bellilinea caldifistulae GOMI-1, Leptolinea tardivitalis YMTK-2, Levilinea saccharolytica KIBI-1,Longilinea arvoryzae KOME-1, Previously Described as Members of the Anaerolineaceae (Chloroflexi).</title>
        <authorList>
            <person name="Sekiguchi Y."/>
            <person name="Ohashi A."/>
            <person name="Matsuura N."/>
            <person name="Tourlousse M.D."/>
        </authorList>
    </citation>
    <scope>NUCLEOTIDE SEQUENCE [LARGE SCALE GENOMIC DNA]</scope>
    <source>
        <strain evidence="2">KOME-1</strain>
    </source>
</reference>
<sequence length="160" mass="18625">MQHPEVNFEKLDVLEERTREHLDNFMKLVRIQVTIDRIIGIILMSLGVIISVFGLLHLLINARSSIEISLNLIILMIGLIFISFGRLWKGSPEKLEKIISNQALLKVSYIGFINRTNQIRSYWCQIIQDEVRLESFEKNQQMLKEAIDQACRHLSDHPLD</sequence>
<keyword evidence="1" id="KW-1133">Transmembrane helix</keyword>
<accession>A0A0S7BH34</accession>
<evidence type="ECO:0000313" key="3">
    <source>
        <dbReference type="Proteomes" id="UP000055060"/>
    </source>
</evidence>
<keyword evidence="1" id="KW-0472">Membrane</keyword>
<evidence type="ECO:0000256" key="1">
    <source>
        <dbReference type="SAM" id="Phobius"/>
    </source>
</evidence>
<dbReference type="STRING" id="360412.LARV_01250"/>
<keyword evidence="1" id="KW-0812">Transmembrane</keyword>
<proteinExistence type="predicted"/>
<feature type="transmembrane region" description="Helical" evidence="1">
    <location>
        <begin position="38"/>
        <end position="60"/>
    </location>
</feature>
<feature type="transmembrane region" description="Helical" evidence="1">
    <location>
        <begin position="66"/>
        <end position="88"/>
    </location>
</feature>
<name>A0A0S7BH34_9CHLR</name>